<dbReference type="RefSeq" id="WP_141925489.1">
    <property type="nucleotide sequence ID" value="NZ_VFQC01000002.1"/>
</dbReference>
<protein>
    <submittedName>
        <fullName evidence="2">Uncharacterized protein (TIGR02246 family)</fullName>
    </submittedName>
</protein>
<keyword evidence="3" id="KW-1185">Reference proteome</keyword>
<organism evidence="2 3">
    <name type="scientific">Haloactinospora alba</name>
    <dbReference type="NCBI Taxonomy" id="405555"/>
    <lineage>
        <taxon>Bacteria</taxon>
        <taxon>Bacillati</taxon>
        <taxon>Actinomycetota</taxon>
        <taxon>Actinomycetes</taxon>
        <taxon>Streptosporangiales</taxon>
        <taxon>Nocardiopsidaceae</taxon>
        <taxon>Haloactinospora</taxon>
    </lineage>
</organism>
<name>A0A543N9C3_9ACTN</name>
<gene>
    <name evidence="2" type="ORF">FHX37_3781</name>
</gene>
<dbReference type="SUPFAM" id="SSF54427">
    <property type="entry name" value="NTF2-like"/>
    <property type="match status" value="1"/>
</dbReference>
<evidence type="ECO:0000259" key="1">
    <source>
        <dbReference type="Pfam" id="PF13577"/>
    </source>
</evidence>
<dbReference type="Pfam" id="PF13577">
    <property type="entry name" value="SnoaL_4"/>
    <property type="match status" value="1"/>
</dbReference>
<dbReference type="AlphaFoldDB" id="A0A543N9C3"/>
<proteinExistence type="predicted"/>
<dbReference type="EMBL" id="VFQC01000002">
    <property type="protein sequence ID" value="TQN28436.1"/>
    <property type="molecule type" value="Genomic_DNA"/>
</dbReference>
<reference evidence="2 3" key="1">
    <citation type="submission" date="2019-06" db="EMBL/GenBank/DDBJ databases">
        <title>Sequencing the genomes of 1000 actinobacteria strains.</title>
        <authorList>
            <person name="Klenk H.-P."/>
        </authorList>
    </citation>
    <scope>NUCLEOTIDE SEQUENCE [LARGE SCALE GENOMIC DNA]</scope>
    <source>
        <strain evidence="2 3">DSM 45015</strain>
    </source>
</reference>
<accession>A0A543N9C3</accession>
<sequence length="157" mass="17856">MSDDARLRLLLERAEISDLLVQFARCLDERDFVGYARLFTADCLLRLPGAQHQGREGLAAFVAADLGRYHRTHHMSTNHQIEVREDGDAGGEGDTATSRSYLHAVHLRSDQDPTDWWSVGGWYDNTYRREEGRWRIHTVDVTPVWLDEGKRHPGGAG</sequence>
<dbReference type="CDD" id="cd00531">
    <property type="entry name" value="NTF2_like"/>
    <property type="match status" value="1"/>
</dbReference>
<dbReference type="InterPro" id="IPR037401">
    <property type="entry name" value="SnoaL-like"/>
</dbReference>
<dbReference type="OrthoDB" id="7605094at2"/>
<dbReference type="Gene3D" id="3.10.450.50">
    <property type="match status" value="1"/>
</dbReference>
<dbReference type="InterPro" id="IPR032710">
    <property type="entry name" value="NTF2-like_dom_sf"/>
</dbReference>
<dbReference type="Proteomes" id="UP000317422">
    <property type="component" value="Unassembled WGS sequence"/>
</dbReference>
<evidence type="ECO:0000313" key="2">
    <source>
        <dbReference type="EMBL" id="TQN28436.1"/>
    </source>
</evidence>
<evidence type="ECO:0000313" key="3">
    <source>
        <dbReference type="Proteomes" id="UP000317422"/>
    </source>
</evidence>
<feature type="domain" description="SnoaL-like" evidence="1">
    <location>
        <begin position="10"/>
        <end position="139"/>
    </location>
</feature>
<comment type="caution">
    <text evidence="2">The sequence shown here is derived from an EMBL/GenBank/DDBJ whole genome shotgun (WGS) entry which is preliminary data.</text>
</comment>